<dbReference type="OrthoDB" id="1081184at2"/>
<dbReference type="AlphaFoldDB" id="A0A1H4A795"/>
<protein>
    <recommendedName>
        <fullName evidence="4">YD repeat-containing protein</fullName>
    </recommendedName>
</protein>
<evidence type="ECO:0000313" key="2">
    <source>
        <dbReference type="EMBL" id="SEA31889.1"/>
    </source>
</evidence>
<name>A0A1H4A795_XYLRU</name>
<sequence length="169" mass="19241">MKKLTMMIAALAMAMTMQAQTKFHDVEANEAKGAVKSISMTMMGMPRNTTFTQDGKMQQDGLTDVKYDENGYIQSAKMSMQGQEADVKFAWEDGKLVKQTINAMGQEIVQAFVYDENGLVKTQKMNMMGQDVEIPLTDYKFDDKGNWISRKMSMMGQEMEITRTITYYE</sequence>
<organism evidence="2 3">
    <name type="scientific">Xylanibacter ruminicola</name>
    <name type="common">Prevotella ruminicola</name>
    <dbReference type="NCBI Taxonomy" id="839"/>
    <lineage>
        <taxon>Bacteria</taxon>
        <taxon>Pseudomonadati</taxon>
        <taxon>Bacteroidota</taxon>
        <taxon>Bacteroidia</taxon>
        <taxon>Bacteroidales</taxon>
        <taxon>Prevotellaceae</taxon>
        <taxon>Xylanibacter</taxon>
    </lineage>
</organism>
<keyword evidence="1" id="KW-0732">Signal</keyword>
<evidence type="ECO:0000256" key="1">
    <source>
        <dbReference type="SAM" id="SignalP"/>
    </source>
</evidence>
<accession>A0A1H4A795</accession>
<evidence type="ECO:0008006" key="4">
    <source>
        <dbReference type="Google" id="ProtNLM"/>
    </source>
</evidence>
<dbReference type="Proteomes" id="UP000182257">
    <property type="component" value="Unassembled WGS sequence"/>
</dbReference>
<feature type="signal peptide" evidence="1">
    <location>
        <begin position="1"/>
        <end position="19"/>
    </location>
</feature>
<evidence type="ECO:0000313" key="3">
    <source>
        <dbReference type="Proteomes" id="UP000182257"/>
    </source>
</evidence>
<dbReference type="RefSeq" id="WP_074760585.1">
    <property type="nucleotide sequence ID" value="NZ_FNRF01000002.1"/>
</dbReference>
<dbReference type="EMBL" id="FNRF01000002">
    <property type="protein sequence ID" value="SEA31889.1"/>
    <property type="molecule type" value="Genomic_DNA"/>
</dbReference>
<proteinExistence type="predicted"/>
<gene>
    <name evidence="2" type="ORF">SAMN05216462_1091</name>
</gene>
<dbReference type="Gene3D" id="3.90.930.1">
    <property type="match status" value="1"/>
</dbReference>
<feature type="chain" id="PRO_5010187126" description="YD repeat-containing protein" evidence="1">
    <location>
        <begin position="20"/>
        <end position="169"/>
    </location>
</feature>
<reference evidence="2 3" key="1">
    <citation type="submission" date="2016-10" db="EMBL/GenBank/DDBJ databases">
        <authorList>
            <person name="de Groot N.N."/>
        </authorList>
    </citation>
    <scope>NUCLEOTIDE SEQUENCE [LARGE SCALE GENOMIC DNA]</scope>
    <source>
        <strain evidence="2 3">D31d</strain>
    </source>
</reference>